<reference evidence="2" key="1">
    <citation type="submission" date="2018-02" db="EMBL/GenBank/DDBJ databases">
        <title>Rhizophora mucronata_Transcriptome.</title>
        <authorList>
            <person name="Meera S.P."/>
            <person name="Sreeshan A."/>
            <person name="Augustine A."/>
        </authorList>
    </citation>
    <scope>NUCLEOTIDE SEQUENCE</scope>
    <source>
        <tissue evidence="2">Leaf</tissue>
    </source>
</reference>
<organism evidence="2">
    <name type="scientific">Rhizophora mucronata</name>
    <name type="common">Asiatic mangrove</name>
    <dbReference type="NCBI Taxonomy" id="61149"/>
    <lineage>
        <taxon>Eukaryota</taxon>
        <taxon>Viridiplantae</taxon>
        <taxon>Streptophyta</taxon>
        <taxon>Embryophyta</taxon>
        <taxon>Tracheophyta</taxon>
        <taxon>Spermatophyta</taxon>
        <taxon>Magnoliopsida</taxon>
        <taxon>eudicotyledons</taxon>
        <taxon>Gunneridae</taxon>
        <taxon>Pentapetalae</taxon>
        <taxon>rosids</taxon>
        <taxon>fabids</taxon>
        <taxon>Malpighiales</taxon>
        <taxon>Rhizophoraceae</taxon>
        <taxon>Rhizophora</taxon>
    </lineage>
</organism>
<accession>A0A2P2N8P2</accession>
<dbReference type="EMBL" id="GGEC01058322">
    <property type="protein sequence ID" value="MBX38806.1"/>
    <property type="molecule type" value="Transcribed_RNA"/>
</dbReference>
<sequence length="58" mass="6783">MMTHPEAALLLLHSLKYLLLLLTNRANWPSLLNSLRDYFSQKDQTFALPFFLNMYLGP</sequence>
<protein>
    <submittedName>
        <fullName evidence="2">Uncharacterized protein</fullName>
    </submittedName>
</protein>
<keyword evidence="1" id="KW-0732">Signal</keyword>
<evidence type="ECO:0000313" key="2">
    <source>
        <dbReference type="EMBL" id="MBX38806.1"/>
    </source>
</evidence>
<feature type="signal peptide" evidence="1">
    <location>
        <begin position="1"/>
        <end position="26"/>
    </location>
</feature>
<feature type="chain" id="PRO_5015152362" evidence="1">
    <location>
        <begin position="27"/>
        <end position="58"/>
    </location>
</feature>
<name>A0A2P2N8P2_RHIMU</name>
<dbReference type="AlphaFoldDB" id="A0A2P2N8P2"/>
<evidence type="ECO:0000256" key="1">
    <source>
        <dbReference type="SAM" id="SignalP"/>
    </source>
</evidence>
<proteinExistence type="predicted"/>